<dbReference type="EMBL" id="CP046052">
    <property type="protein sequence ID" value="QGM47007.1"/>
    <property type="molecule type" value="Genomic_DNA"/>
</dbReference>
<feature type="region of interest" description="Disordered" evidence="1">
    <location>
        <begin position="1"/>
        <end position="25"/>
    </location>
</feature>
<dbReference type="Pfam" id="PF05235">
    <property type="entry name" value="CHAD"/>
    <property type="match status" value="1"/>
</dbReference>
<evidence type="ECO:0000313" key="3">
    <source>
        <dbReference type="EMBL" id="QGM47007.1"/>
    </source>
</evidence>
<keyword evidence="4" id="KW-1185">Reference proteome</keyword>
<dbReference type="OrthoDB" id="9777271at2"/>
<dbReference type="PROSITE" id="PS51708">
    <property type="entry name" value="CHAD"/>
    <property type="match status" value="1"/>
</dbReference>
<protein>
    <submittedName>
        <fullName evidence="3">CHAD domain-containing protein</fullName>
    </submittedName>
</protein>
<dbReference type="KEGG" id="mhey:H2LOC_015650"/>
<dbReference type="PANTHER" id="PTHR39339">
    <property type="entry name" value="SLR1444 PROTEIN"/>
    <property type="match status" value="1"/>
</dbReference>
<dbReference type="InterPro" id="IPR038186">
    <property type="entry name" value="CHAD_dom_sf"/>
</dbReference>
<evidence type="ECO:0000256" key="1">
    <source>
        <dbReference type="SAM" id="MobiDB-lite"/>
    </source>
</evidence>
<accession>A0A6B8KH09</accession>
<dbReference type="AlphaFoldDB" id="A0A6B8KH09"/>
<dbReference type="Proteomes" id="UP000309061">
    <property type="component" value="Chromosome"/>
</dbReference>
<sequence>MLRAGKAERRREGAPGGARSGRRARRRSFRRAFLLHRSFCGQCAAAPQNRRRRSSSPAARVSAAAARLSLSAATRSLRRRPRRDRRPRENDRRFFFLAEGRDWDVFRESLERRLDDGRPMEPGFAALLDAVELRRRREREIARAALAPSAVAEFACDLRKILAQRPWRDAIEGCNARGSARIFAVAALTRLHRRAGRKCEGLERSTPERRHEARKALKQTRYAAEFFQSLFAKKGARAYLVGLAVAQDLLGQENDRATASRLLGEVETAETARAVWYLRGWSAAAAALGESPALEASRRLKKLEPFWR</sequence>
<dbReference type="PANTHER" id="PTHR39339:SF1">
    <property type="entry name" value="CHAD DOMAIN-CONTAINING PROTEIN"/>
    <property type="match status" value="1"/>
</dbReference>
<feature type="domain" description="CHAD" evidence="2">
    <location>
        <begin position="1"/>
        <end position="308"/>
    </location>
</feature>
<dbReference type="InterPro" id="IPR007899">
    <property type="entry name" value="CHAD_dom"/>
</dbReference>
<name>A0A6B8KH09_9HYPH</name>
<gene>
    <name evidence="3" type="ORF">H2LOC_015650</name>
</gene>
<evidence type="ECO:0000259" key="2">
    <source>
        <dbReference type="PROSITE" id="PS51708"/>
    </source>
</evidence>
<feature type="compositionally biased region" description="Basic and acidic residues" evidence="1">
    <location>
        <begin position="1"/>
        <end position="13"/>
    </location>
</feature>
<proteinExistence type="predicted"/>
<dbReference type="SMART" id="SM00880">
    <property type="entry name" value="CHAD"/>
    <property type="match status" value="1"/>
</dbReference>
<organism evidence="3 4">
    <name type="scientific">Methylocystis heyeri</name>
    <dbReference type="NCBI Taxonomy" id="391905"/>
    <lineage>
        <taxon>Bacteria</taxon>
        <taxon>Pseudomonadati</taxon>
        <taxon>Pseudomonadota</taxon>
        <taxon>Alphaproteobacteria</taxon>
        <taxon>Hyphomicrobiales</taxon>
        <taxon>Methylocystaceae</taxon>
        <taxon>Methylocystis</taxon>
    </lineage>
</organism>
<evidence type="ECO:0000313" key="4">
    <source>
        <dbReference type="Proteomes" id="UP000309061"/>
    </source>
</evidence>
<reference evidence="3 4" key="1">
    <citation type="submission" date="2019-11" db="EMBL/GenBank/DDBJ databases">
        <title>The genome sequence of Methylocystis heyeri.</title>
        <authorList>
            <person name="Oshkin I.Y."/>
            <person name="Miroshnikov K."/>
            <person name="Dedysh S.N."/>
        </authorList>
    </citation>
    <scope>NUCLEOTIDE SEQUENCE [LARGE SCALE GENOMIC DNA]</scope>
    <source>
        <strain evidence="3 4">H2</strain>
    </source>
</reference>
<dbReference type="Gene3D" id="1.40.20.10">
    <property type="entry name" value="CHAD domain"/>
    <property type="match status" value="1"/>
</dbReference>